<dbReference type="EMBL" id="MT143507">
    <property type="protein sequence ID" value="QJA97587.1"/>
    <property type="molecule type" value="Genomic_DNA"/>
</dbReference>
<gene>
    <name evidence="1" type="ORF">MM415B06105_0005</name>
</gene>
<organism evidence="1">
    <name type="scientific">viral metagenome</name>
    <dbReference type="NCBI Taxonomy" id="1070528"/>
    <lineage>
        <taxon>unclassified sequences</taxon>
        <taxon>metagenomes</taxon>
        <taxon>organismal metagenomes</taxon>
    </lineage>
</organism>
<accession>A0A6M3LQD1</accession>
<evidence type="ECO:0000313" key="1">
    <source>
        <dbReference type="EMBL" id="QJA97587.1"/>
    </source>
</evidence>
<name>A0A6M3LQD1_9ZZZZ</name>
<protein>
    <submittedName>
        <fullName evidence="1">Uncharacterized protein</fullName>
    </submittedName>
</protein>
<proteinExistence type="predicted"/>
<dbReference type="AlphaFoldDB" id="A0A6M3LQD1"/>
<reference evidence="1" key="1">
    <citation type="submission" date="2020-03" db="EMBL/GenBank/DDBJ databases">
        <title>The deep terrestrial virosphere.</title>
        <authorList>
            <person name="Holmfeldt K."/>
            <person name="Nilsson E."/>
            <person name="Simone D."/>
            <person name="Lopez-Fernandez M."/>
            <person name="Wu X."/>
            <person name="de Brujin I."/>
            <person name="Lundin D."/>
            <person name="Andersson A."/>
            <person name="Bertilsson S."/>
            <person name="Dopson M."/>
        </authorList>
    </citation>
    <scope>NUCLEOTIDE SEQUENCE</scope>
    <source>
        <strain evidence="1">MM415B06105</strain>
    </source>
</reference>
<sequence length="78" mass="8810">MNTQHRQRARASAILRRYIAQFRDFADVHGIELAQLAWDDASETLLRHTPAEHHPGAYAAVRRGIAAHAQSRNLQRAA</sequence>